<evidence type="ECO:0008006" key="6">
    <source>
        <dbReference type="Google" id="ProtNLM"/>
    </source>
</evidence>
<feature type="transmembrane region" description="Helical" evidence="1">
    <location>
        <begin position="139"/>
        <end position="157"/>
    </location>
</feature>
<evidence type="ECO:0000259" key="2">
    <source>
        <dbReference type="Pfam" id="PF19830"/>
    </source>
</evidence>
<evidence type="ECO:0000313" key="4">
    <source>
        <dbReference type="EMBL" id="KRG43608.1"/>
    </source>
</evidence>
<feature type="transmembrane region" description="Helical" evidence="1">
    <location>
        <begin position="300"/>
        <end position="318"/>
    </location>
</feature>
<feature type="transmembrane region" description="Helical" evidence="1">
    <location>
        <begin position="104"/>
        <end position="127"/>
    </location>
</feature>
<proteinExistence type="predicted"/>
<feature type="transmembrane region" description="Helical" evidence="1">
    <location>
        <begin position="330"/>
        <end position="351"/>
    </location>
</feature>
<name>A0A0R0ASS8_9GAMM</name>
<keyword evidence="5" id="KW-1185">Reference proteome</keyword>
<dbReference type="Pfam" id="PF19830">
    <property type="entry name" value="DUF6311"/>
    <property type="match status" value="1"/>
</dbReference>
<feature type="transmembrane region" description="Helical" evidence="1">
    <location>
        <begin position="234"/>
        <end position="254"/>
    </location>
</feature>
<dbReference type="InterPro" id="IPR046278">
    <property type="entry name" value="DUF6311"/>
</dbReference>
<dbReference type="Pfam" id="PF25853">
    <property type="entry name" value="DUF6311_C"/>
    <property type="match status" value="1"/>
</dbReference>
<dbReference type="InterPro" id="IPR058671">
    <property type="entry name" value="DUF6311_C"/>
</dbReference>
<dbReference type="Proteomes" id="UP000051802">
    <property type="component" value="Unassembled WGS sequence"/>
</dbReference>
<organism evidence="4 5">
    <name type="scientific">Stenotrophomonas panacihumi</name>
    <dbReference type="NCBI Taxonomy" id="676599"/>
    <lineage>
        <taxon>Bacteria</taxon>
        <taxon>Pseudomonadati</taxon>
        <taxon>Pseudomonadota</taxon>
        <taxon>Gammaproteobacteria</taxon>
        <taxon>Lysobacterales</taxon>
        <taxon>Lysobacteraceae</taxon>
        <taxon>Stenotrophomonas</taxon>
    </lineage>
</organism>
<sequence length="549" mass="60353">MALHRERRAFWICLAAVGMLCAVWARYVLGPMPLHVHDTRWIWSDLSQVYVAWGQYLADPDKRWLASARQSHPLPMSVSLFDPMPLFLLLARGVSWAIPDGLQFIGWYFLACVVLQGVFAFLAARQVLHRLGEAADSRAGLAVAAVIALIVATLPFTFHRFQWHIALSSQWVLVLSIWMALRTLDSPRRAWWLGNGAVVLLATGINPYLTLMVVANLCGITVLRYRTLGWGVTLERVVLVCLVAALGLAVFGFLDASGARTGDYGRYSSNVLGPMDSNGLARLFPLDIADPTGGQAAEGFNYLGLGVLVLCAAALVLLPIRRLRAVEFPFFPALVVTLACFALALSTTVYVGSAGHHFAVPAVLEDMLGKFRSSGRFFWMSGFWLVFLALASCVLRLGTRRALPLLVVLLAVQLVDIQPIARHVKFAIADGKAQVLDGVPPGTYSAILVYPAWQCDHQATPLGIRNFESVGQFALRQRIPTNNFYAARNLPSQLAYHCDYPARLAKPDPTAVYLLSDALFRAYGSGFEAGFDCRSHVNGDDSWLCVPRH</sequence>
<keyword evidence="1" id="KW-0472">Membrane</keyword>
<evidence type="ECO:0000259" key="3">
    <source>
        <dbReference type="Pfam" id="PF25853"/>
    </source>
</evidence>
<dbReference type="EMBL" id="LLXU01000074">
    <property type="protein sequence ID" value="KRG43608.1"/>
    <property type="molecule type" value="Genomic_DNA"/>
</dbReference>
<feature type="domain" description="DUF6311" evidence="3">
    <location>
        <begin position="443"/>
        <end position="547"/>
    </location>
</feature>
<dbReference type="STRING" id="676599.ARC20_09220"/>
<feature type="domain" description="DUF6311" evidence="2">
    <location>
        <begin position="19"/>
        <end position="418"/>
    </location>
</feature>
<feature type="transmembrane region" description="Helical" evidence="1">
    <location>
        <begin position="163"/>
        <end position="181"/>
    </location>
</feature>
<protein>
    <recommendedName>
        <fullName evidence="6">Glycosyltransferase RgtA/B/C/D-like domain-containing protein</fullName>
    </recommendedName>
</protein>
<keyword evidence="1" id="KW-1133">Transmembrane helix</keyword>
<feature type="transmembrane region" description="Helical" evidence="1">
    <location>
        <begin position="9"/>
        <end position="29"/>
    </location>
</feature>
<comment type="caution">
    <text evidence="4">The sequence shown here is derived from an EMBL/GenBank/DDBJ whole genome shotgun (WGS) entry which is preliminary data.</text>
</comment>
<feature type="transmembrane region" description="Helical" evidence="1">
    <location>
        <begin position="79"/>
        <end position="98"/>
    </location>
</feature>
<feature type="transmembrane region" description="Helical" evidence="1">
    <location>
        <begin position="377"/>
        <end position="395"/>
    </location>
</feature>
<keyword evidence="1" id="KW-0812">Transmembrane</keyword>
<accession>A0A0R0ASS8</accession>
<reference evidence="4 5" key="1">
    <citation type="submission" date="2015-10" db="EMBL/GenBank/DDBJ databases">
        <title>Genome sequencing and analysis of members of genus Stenotrophomonas.</title>
        <authorList>
            <person name="Patil P.P."/>
            <person name="Midha S."/>
            <person name="Patil P.B."/>
        </authorList>
    </citation>
    <scope>NUCLEOTIDE SEQUENCE [LARGE SCALE GENOMIC DNA]</scope>
    <source>
        <strain evidence="4 5">JCM 16536</strain>
    </source>
</reference>
<gene>
    <name evidence="4" type="ORF">ARC20_09220</name>
</gene>
<evidence type="ECO:0000256" key="1">
    <source>
        <dbReference type="SAM" id="Phobius"/>
    </source>
</evidence>
<evidence type="ECO:0000313" key="5">
    <source>
        <dbReference type="Proteomes" id="UP000051802"/>
    </source>
</evidence>
<dbReference type="AlphaFoldDB" id="A0A0R0ASS8"/>